<feature type="compositionally biased region" description="Basic and acidic residues" evidence="1">
    <location>
        <begin position="347"/>
        <end position="359"/>
    </location>
</feature>
<organism evidence="2 3">
    <name type="scientific">Thermohalobaculum xanthum</name>
    <dbReference type="NCBI Taxonomy" id="2753746"/>
    <lineage>
        <taxon>Bacteria</taxon>
        <taxon>Pseudomonadati</taxon>
        <taxon>Pseudomonadota</taxon>
        <taxon>Alphaproteobacteria</taxon>
        <taxon>Rhodobacterales</taxon>
        <taxon>Paracoccaceae</taxon>
        <taxon>Thermohalobaculum</taxon>
    </lineage>
</organism>
<proteinExistence type="predicted"/>
<evidence type="ECO:0000313" key="2">
    <source>
        <dbReference type="EMBL" id="MBK0399015.1"/>
    </source>
</evidence>
<reference evidence="2" key="1">
    <citation type="submission" date="2020-12" db="EMBL/GenBank/DDBJ databases">
        <title>Bacterial taxonomy.</title>
        <authorList>
            <person name="Pan X."/>
        </authorList>
    </citation>
    <scope>NUCLEOTIDE SEQUENCE</scope>
    <source>
        <strain evidence="2">M0105</strain>
    </source>
</reference>
<dbReference type="RefSeq" id="WP_200608867.1">
    <property type="nucleotide sequence ID" value="NZ_JAEHHL010000003.1"/>
</dbReference>
<keyword evidence="3" id="KW-1185">Reference proteome</keyword>
<feature type="region of interest" description="Disordered" evidence="1">
    <location>
        <begin position="347"/>
        <end position="375"/>
    </location>
</feature>
<dbReference type="EMBL" id="JAEHHL010000003">
    <property type="protein sequence ID" value="MBK0399015.1"/>
    <property type="molecule type" value="Genomic_DNA"/>
</dbReference>
<dbReference type="Proteomes" id="UP000655420">
    <property type="component" value="Unassembled WGS sequence"/>
</dbReference>
<comment type="caution">
    <text evidence="2">The sequence shown here is derived from an EMBL/GenBank/DDBJ whole genome shotgun (WGS) entry which is preliminary data.</text>
</comment>
<protein>
    <submittedName>
        <fullName evidence="2">Uncharacterized protein</fullName>
    </submittedName>
</protein>
<evidence type="ECO:0000256" key="1">
    <source>
        <dbReference type="SAM" id="MobiDB-lite"/>
    </source>
</evidence>
<name>A0A8J7M7B4_9RHOB</name>
<sequence>MNKRTRNDFLDGLEESNRLALEQREAAGDGTVLVYRYAPPWSLLPGATAALEPSMQLAVAELALDQGRLRHLAADGEPIRWIEGAENLVDAYFAALVDAQGKPWSGFLPGLEATWDRVASLAHLQEDDVAPDQFAALLRQAPEAPWRRFDPELAVSHDAALSVASDAVTRAWADAFRTGKILVFRRDVAGWSILPSQRWEAGPPFTCPGIEELKARWALETHAIENAAEEARLERMRIGIPMPADVMPLPLGLRRLHRPLAAVDAAIIARGRVSRAAAGDLAFLLAHDLPAAPGRGRQPASAVKRHHNRGYERADEPFVRMGVEMMEGPGKLSAAAAAGKVFEQHKDKIVGGGNDDSKITRLQRRMRQASQGEPS</sequence>
<gene>
    <name evidence="2" type="ORF">H0I76_07425</name>
</gene>
<accession>A0A8J7M7B4</accession>
<evidence type="ECO:0000313" key="3">
    <source>
        <dbReference type="Proteomes" id="UP000655420"/>
    </source>
</evidence>
<dbReference type="AlphaFoldDB" id="A0A8J7M7B4"/>